<dbReference type="STRING" id="333673.A0A3M0KMY0"/>
<dbReference type="Proteomes" id="UP000269221">
    <property type="component" value="Unassembled WGS sequence"/>
</dbReference>
<evidence type="ECO:0000256" key="1">
    <source>
        <dbReference type="SAM" id="MobiDB-lite"/>
    </source>
</evidence>
<proteinExistence type="predicted"/>
<name>A0A3M0KMY0_HIRRU</name>
<dbReference type="OrthoDB" id="6159439at2759"/>
<keyword evidence="3" id="KW-1185">Reference proteome</keyword>
<feature type="region of interest" description="Disordered" evidence="1">
    <location>
        <begin position="1"/>
        <end position="92"/>
    </location>
</feature>
<dbReference type="EMBL" id="QRBI01000105">
    <property type="protein sequence ID" value="RMC14589.1"/>
    <property type="molecule type" value="Genomic_DNA"/>
</dbReference>
<evidence type="ECO:0000313" key="3">
    <source>
        <dbReference type="Proteomes" id="UP000269221"/>
    </source>
</evidence>
<dbReference type="AlphaFoldDB" id="A0A3M0KMY0"/>
<sequence length="92" mass="9887">MTSAGEAAVSPPLPAAVGGHRRSPLDRLPPPANTTKPLTPFGIEDILGRPRGGSPPRDRHRSRRPPRPDRAPRRRRRLRPGLAALGAGGTRQ</sequence>
<gene>
    <name evidence="2" type="ORF">DUI87_09687</name>
</gene>
<comment type="caution">
    <text evidence="2">The sequence shown here is derived from an EMBL/GenBank/DDBJ whole genome shotgun (WGS) entry which is preliminary data.</text>
</comment>
<accession>A0A3M0KMY0</accession>
<evidence type="ECO:0000313" key="2">
    <source>
        <dbReference type="EMBL" id="RMC14589.1"/>
    </source>
</evidence>
<reference evidence="2 3" key="1">
    <citation type="submission" date="2018-07" db="EMBL/GenBank/DDBJ databases">
        <title>A high quality draft genome assembly of the barn swallow (H. rustica rustica).</title>
        <authorList>
            <person name="Formenti G."/>
            <person name="Chiara M."/>
            <person name="Poveda L."/>
            <person name="Francoijs K.-J."/>
            <person name="Bonisoli-Alquati A."/>
            <person name="Canova L."/>
            <person name="Gianfranceschi L."/>
            <person name="Horner D.S."/>
            <person name="Saino N."/>
        </authorList>
    </citation>
    <scope>NUCLEOTIDE SEQUENCE [LARGE SCALE GENOMIC DNA]</scope>
    <source>
        <strain evidence="2">Chelidonia</strain>
        <tissue evidence="2">Blood</tissue>
    </source>
</reference>
<organism evidence="2 3">
    <name type="scientific">Hirundo rustica rustica</name>
    <dbReference type="NCBI Taxonomy" id="333673"/>
    <lineage>
        <taxon>Eukaryota</taxon>
        <taxon>Metazoa</taxon>
        <taxon>Chordata</taxon>
        <taxon>Craniata</taxon>
        <taxon>Vertebrata</taxon>
        <taxon>Euteleostomi</taxon>
        <taxon>Archelosauria</taxon>
        <taxon>Archosauria</taxon>
        <taxon>Dinosauria</taxon>
        <taxon>Saurischia</taxon>
        <taxon>Theropoda</taxon>
        <taxon>Coelurosauria</taxon>
        <taxon>Aves</taxon>
        <taxon>Neognathae</taxon>
        <taxon>Neoaves</taxon>
        <taxon>Telluraves</taxon>
        <taxon>Australaves</taxon>
        <taxon>Passeriformes</taxon>
        <taxon>Sylvioidea</taxon>
        <taxon>Hirundinidae</taxon>
        <taxon>Hirundo</taxon>
    </lineage>
</organism>
<protein>
    <submittedName>
        <fullName evidence="2">Uncharacterized protein</fullName>
    </submittedName>
</protein>